<evidence type="ECO:0000256" key="8">
    <source>
        <dbReference type="ARBA" id="ARBA00079299"/>
    </source>
</evidence>
<dbReference type="PANTHER" id="PTHR43153">
    <property type="entry name" value="ELECTRON TRANSFER FLAVOPROTEIN ALPHA"/>
    <property type="match status" value="1"/>
</dbReference>
<reference evidence="12" key="2">
    <citation type="submission" date="2019-01" db="EMBL/GenBank/DDBJ databases">
        <title>Genome sequence of Desulfonema ishimotonii strain Tokyo 01.</title>
        <authorList>
            <person name="Fukui M."/>
        </authorList>
    </citation>
    <scope>NUCLEOTIDE SEQUENCE [LARGE SCALE GENOMIC DNA]</scope>
    <source>
        <strain evidence="12">Tokyo 01</strain>
    </source>
</reference>
<reference evidence="12" key="1">
    <citation type="submission" date="2017-11" db="EMBL/GenBank/DDBJ databases">
        <authorList>
            <person name="Watanabe M."/>
            <person name="Kojima H."/>
        </authorList>
    </citation>
    <scope>NUCLEOTIDE SEQUENCE [LARGE SCALE GENOMIC DNA]</scope>
    <source>
        <strain evidence="12">Tokyo 01</strain>
    </source>
</reference>
<dbReference type="SUPFAM" id="SSF52402">
    <property type="entry name" value="Adenine nucleotide alpha hydrolases-like"/>
    <property type="match status" value="1"/>
</dbReference>
<feature type="binding site" evidence="9">
    <location>
        <begin position="232"/>
        <end position="233"/>
    </location>
    <ligand>
        <name>FAD</name>
        <dbReference type="ChEBI" id="CHEBI:57692"/>
    </ligand>
</feature>
<evidence type="ECO:0000256" key="3">
    <source>
        <dbReference type="ARBA" id="ARBA00022630"/>
    </source>
</evidence>
<protein>
    <recommendedName>
        <fullName evidence="7">Electron transfer flavoprotein subunit alpha</fullName>
    </recommendedName>
    <alternativeName>
        <fullName evidence="8">Electron transfer flavoprotein large subunit</fullName>
    </alternativeName>
</protein>
<dbReference type="GO" id="GO:0033539">
    <property type="term" value="P:fatty acid beta-oxidation using acyl-CoA dehydrogenase"/>
    <property type="evidence" value="ECO:0007669"/>
    <property type="project" value="TreeGrafter"/>
</dbReference>
<dbReference type="SUPFAM" id="SSF52467">
    <property type="entry name" value="DHS-like NAD/FAD-binding domain"/>
    <property type="match status" value="1"/>
</dbReference>
<evidence type="ECO:0000256" key="9">
    <source>
        <dbReference type="PIRSR" id="PIRSR000089-1"/>
    </source>
</evidence>
<dbReference type="Proteomes" id="UP000288096">
    <property type="component" value="Unassembled WGS sequence"/>
</dbReference>
<dbReference type="InterPro" id="IPR001308">
    <property type="entry name" value="ETF_a/FixB"/>
</dbReference>
<comment type="similarity">
    <text evidence="1">Belongs to the ETF alpha-subunit/FixB family.</text>
</comment>
<dbReference type="InterPro" id="IPR033947">
    <property type="entry name" value="ETF_alpha_N"/>
</dbReference>
<keyword evidence="3" id="KW-0285">Flavoprotein</keyword>
<dbReference type="EMBL" id="BEXT01000001">
    <property type="protein sequence ID" value="GBC62975.1"/>
    <property type="molecule type" value="Genomic_DNA"/>
</dbReference>
<dbReference type="Pfam" id="PF01012">
    <property type="entry name" value="ETF"/>
    <property type="match status" value="1"/>
</dbReference>
<feature type="binding site" evidence="9">
    <location>
        <position position="284"/>
    </location>
    <ligand>
        <name>FAD</name>
        <dbReference type="ChEBI" id="CHEBI:57692"/>
    </ligand>
</feature>
<keyword evidence="2" id="KW-0813">Transport</keyword>
<organism evidence="11 12">
    <name type="scientific">Desulfonema ishimotonii</name>
    <dbReference type="NCBI Taxonomy" id="45657"/>
    <lineage>
        <taxon>Bacteria</taxon>
        <taxon>Pseudomonadati</taxon>
        <taxon>Thermodesulfobacteriota</taxon>
        <taxon>Desulfobacteria</taxon>
        <taxon>Desulfobacterales</taxon>
        <taxon>Desulfococcaceae</taxon>
        <taxon>Desulfonema</taxon>
    </lineage>
</organism>
<dbReference type="Gene3D" id="3.40.50.620">
    <property type="entry name" value="HUPs"/>
    <property type="match status" value="1"/>
</dbReference>
<proteinExistence type="inferred from homology"/>
<comment type="function">
    <text evidence="6">The electron transfer flavoprotein serves as a specific electron acceptor for other dehydrogenases. It transfers the electrons to the main respiratory chain via ETF-ubiquinone oxidoreductase (ETF dehydrogenase).</text>
</comment>
<feature type="binding site" evidence="9">
    <location>
        <begin position="263"/>
        <end position="270"/>
    </location>
    <ligand>
        <name>FAD</name>
        <dbReference type="ChEBI" id="CHEBI:57692"/>
    </ligand>
</feature>
<dbReference type="AlphaFoldDB" id="A0A401G186"/>
<evidence type="ECO:0000256" key="7">
    <source>
        <dbReference type="ARBA" id="ARBA00068674"/>
    </source>
</evidence>
<dbReference type="InterPro" id="IPR014729">
    <property type="entry name" value="Rossmann-like_a/b/a_fold"/>
</dbReference>
<dbReference type="RefSeq" id="WP_124330100.1">
    <property type="nucleotide sequence ID" value="NZ_BEXT01000001.1"/>
</dbReference>
<feature type="binding site" evidence="9">
    <location>
        <position position="208"/>
    </location>
    <ligand>
        <name>FAD</name>
        <dbReference type="ChEBI" id="CHEBI:57692"/>
    </ligand>
</feature>
<comment type="cofactor">
    <cofactor evidence="9">
        <name>FAD</name>
        <dbReference type="ChEBI" id="CHEBI:57692"/>
    </cofactor>
    <text evidence="9">Binds 1 FAD per dimer.</text>
</comment>
<dbReference type="CDD" id="cd01715">
    <property type="entry name" value="ETF_alpha"/>
    <property type="match status" value="1"/>
</dbReference>
<evidence type="ECO:0000313" key="12">
    <source>
        <dbReference type="Proteomes" id="UP000288096"/>
    </source>
</evidence>
<evidence type="ECO:0000256" key="6">
    <source>
        <dbReference type="ARBA" id="ARBA00025649"/>
    </source>
</evidence>
<evidence type="ECO:0000256" key="5">
    <source>
        <dbReference type="ARBA" id="ARBA00022982"/>
    </source>
</evidence>
<dbReference type="InterPro" id="IPR014730">
    <property type="entry name" value="ETF_a/b_N"/>
</dbReference>
<keyword evidence="12" id="KW-1185">Reference proteome</keyword>
<evidence type="ECO:0000256" key="2">
    <source>
        <dbReference type="ARBA" id="ARBA00022448"/>
    </source>
</evidence>
<feature type="domain" description="Electron transfer flavoprotein alpha/beta-subunit N-terminal" evidence="10">
    <location>
        <begin position="3"/>
        <end position="187"/>
    </location>
</feature>
<keyword evidence="5" id="KW-0249">Electron transport</keyword>
<dbReference type="FunFam" id="3.40.50.1220:FF:000001">
    <property type="entry name" value="Electron transfer flavoprotein, alpha subunit"/>
    <property type="match status" value="1"/>
</dbReference>
<dbReference type="Pfam" id="PF00766">
    <property type="entry name" value="ETF_alpha"/>
    <property type="match status" value="1"/>
</dbReference>
<gene>
    <name evidence="11" type="ORF">DENIS_3961</name>
</gene>
<dbReference type="InterPro" id="IPR029035">
    <property type="entry name" value="DHS-like_NAD/FAD-binding_dom"/>
</dbReference>
<dbReference type="PIRSF" id="PIRSF000089">
    <property type="entry name" value="Electra_flavoP_a"/>
    <property type="match status" value="1"/>
</dbReference>
<feature type="binding site" evidence="9">
    <location>
        <begin position="246"/>
        <end position="250"/>
    </location>
    <ligand>
        <name>FAD</name>
        <dbReference type="ChEBI" id="CHEBI:57692"/>
    </ligand>
</feature>
<comment type="caution">
    <text evidence="11">The sequence shown here is derived from an EMBL/GenBank/DDBJ whole genome shotgun (WGS) entry which is preliminary data.</text>
</comment>
<dbReference type="InterPro" id="IPR014731">
    <property type="entry name" value="ETF_asu_C"/>
</dbReference>
<evidence type="ECO:0000313" key="11">
    <source>
        <dbReference type="EMBL" id="GBC62975.1"/>
    </source>
</evidence>
<name>A0A401G186_9BACT</name>
<dbReference type="PANTHER" id="PTHR43153:SF1">
    <property type="entry name" value="ELECTRON TRANSFER FLAVOPROTEIN SUBUNIT ALPHA, MITOCHONDRIAL"/>
    <property type="match status" value="1"/>
</dbReference>
<dbReference type="InterPro" id="IPR018206">
    <property type="entry name" value="ETF_asu_C_CS"/>
</dbReference>
<evidence type="ECO:0000256" key="4">
    <source>
        <dbReference type="ARBA" id="ARBA00022827"/>
    </source>
</evidence>
<dbReference type="GO" id="GO:0050660">
    <property type="term" value="F:flavin adenine dinucleotide binding"/>
    <property type="evidence" value="ECO:0007669"/>
    <property type="project" value="InterPro"/>
</dbReference>
<keyword evidence="4 9" id="KW-0274">FAD</keyword>
<sequence length="319" mass="32735">MSVLVITEQRDGAFRKVSYEALSEGKRVADALGVSLTAVVLGDGVEGIAAEAGKYGAEKILVADAPELREYTVDACTNVLAAIIEKEGPAAIIMGASVQGKELAARLAARLNAGLAMDCIDLRVDGGDLIATRPIYGGKVLAEVALSGAPQIAAIRPNAMTVTETAAAGVIETADVAVGETRIRFIEKTVDTGKADLTEADVIVSGGRGMGGEDFSALEEMAGLLDGAVGASRSAVDEGWRPHADQVGQTGKVVSPSLYIACGISGAIQHLAGMSSSRVIVAVNKDADAPIFAKADYGVVGDLFELVPAITEEVRKIKG</sequence>
<dbReference type="PROSITE" id="PS00696">
    <property type="entry name" value="ETF_ALPHA"/>
    <property type="match status" value="1"/>
</dbReference>
<dbReference type="Gene3D" id="3.40.50.1220">
    <property type="entry name" value="TPP-binding domain"/>
    <property type="match status" value="1"/>
</dbReference>
<dbReference type="GO" id="GO:0009055">
    <property type="term" value="F:electron transfer activity"/>
    <property type="evidence" value="ECO:0007669"/>
    <property type="project" value="InterPro"/>
</dbReference>
<evidence type="ECO:0000259" key="10">
    <source>
        <dbReference type="SMART" id="SM00893"/>
    </source>
</evidence>
<dbReference type="SMART" id="SM00893">
    <property type="entry name" value="ETF"/>
    <property type="match status" value="1"/>
</dbReference>
<dbReference type="OrthoDB" id="9770286at2"/>
<accession>A0A401G186</accession>
<evidence type="ECO:0000256" key="1">
    <source>
        <dbReference type="ARBA" id="ARBA00005817"/>
    </source>
</evidence>